<dbReference type="EMBL" id="LSRX01008993">
    <property type="protein sequence ID" value="OLP38507.1"/>
    <property type="molecule type" value="Genomic_DNA"/>
</dbReference>
<gene>
    <name evidence="2" type="ORF">AK812_SmicGene48831</name>
</gene>
<sequence>MANASTTSAASAPARPDPPSGSLSKKSPSDVKDADLFENVTSIQQLFGNLQGAALLERCLEFYQVDEVDVPWYTSDGTRTVIRSELSRPIQEATV</sequence>
<evidence type="ECO:0000313" key="3">
    <source>
        <dbReference type="Proteomes" id="UP000186817"/>
    </source>
</evidence>
<protein>
    <submittedName>
        <fullName evidence="2">Uncharacterized protein</fullName>
    </submittedName>
</protein>
<evidence type="ECO:0000313" key="2">
    <source>
        <dbReference type="EMBL" id="OLP38507.1"/>
    </source>
</evidence>
<dbReference type="Proteomes" id="UP000186817">
    <property type="component" value="Unassembled WGS sequence"/>
</dbReference>
<reference evidence="2 3" key="1">
    <citation type="submission" date="2016-02" db="EMBL/GenBank/DDBJ databases">
        <title>Genome analysis of coral dinoflagellate symbionts highlights evolutionary adaptations to a symbiotic lifestyle.</title>
        <authorList>
            <person name="Aranda M."/>
            <person name="Li Y."/>
            <person name="Liew Y.J."/>
            <person name="Baumgarten S."/>
            <person name="Simakov O."/>
            <person name="Wilson M."/>
            <person name="Piel J."/>
            <person name="Ashoor H."/>
            <person name="Bougouffa S."/>
            <person name="Bajic V.B."/>
            <person name="Ryu T."/>
            <person name="Ravasi T."/>
            <person name="Bayer T."/>
            <person name="Micklem G."/>
            <person name="Kim H."/>
            <person name="Bhak J."/>
            <person name="Lajeunesse T.C."/>
            <person name="Voolstra C.R."/>
        </authorList>
    </citation>
    <scope>NUCLEOTIDE SEQUENCE [LARGE SCALE GENOMIC DNA]</scope>
    <source>
        <strain evidence="2 3">CCMP2467</strain>
    </source>
</reference>
<accession>A0A1Q8ZKB8</accession>
<comment type="caution">
    <text evidence="2">The sequence shown here is derived from an EMBL/GenBank/DDBJ whole genome shotgun (WGS) entry which is preliminary data.</text>
</comment>
<feature type="region of interest" description="Disordered" evidence="1">
    <location>
        <begin position="1"/>
        <end position="31"/>
    </location>
</feature>
<organism evidence="2 3">
    <name type="scientific">Symbiodinium microadriaticum</name>
    <name type="common">Dinoflagellate</name>
    <name type="synonym">Zooxanthella microadriatica</name>
    <dbReference type="NCBI Taxonomy" id="2951"/>
    <lineage>
        <taxon>Eukaryota</taxon>
        <taxon>Sar</taxon>
        <taxon>Alveolata</taxon>
        <taxon>Dinophyceae</taxon>
        <taxon>Suessiales</taxon>
        <taxon>Symbiodiniaceae</taxon>
        <taxon>Symbiodinium</taxon>
    </lineage>
</organism>
<feature type="compositionally biased region" description="Low complexity" evidence="1">
    <location>
        <begin position="1"/>
        <end position="26"/>
    </location>
</feature>
<name>A0A1Q8ZKB8_SYMMI</name>
<feature type="non-terminal residue" evidence="2">
    <location>
        <position position="95"/>
    </location>
</feature>
<evidence type="ECO:0000256" key="1">
    <source>
        <dbReference type="SAM" id="MobiDB-lite"/>
    </source>
</evidence>
<proteinExistence type="predicted"/>
<keyword evidence="3" id="KW-1185">Reference proteome</keyword>
<dbReference type="AlphaFoldDB" id="A0A1Q8ZKB8"/>